<dbReference type="GO" id="GO:0003730">
    <property type="term" value="F:mRNA 3'-UTR binding"/>
    <property type="evidence" value="ECO:0007669"/>
    <property type="project" value="TreeGrafter"/>
</dbReference>
<evidence type="ECO:0000313" key="4">
    <source>
        <dbReference type="Proteomes" id="UP000000759"/>
    </source>
</evidence>
<dbReference type="PANTHER" id="PTHR13284:SF4">
    <property type="entry name" value="C2H2-TYPE DOMAIN-CONTAINING PROTEIN"/>
    <property type="match status" value="1"/>
</dbReference>
<dbReference type="GO" id="GO:1990904">
    <property type="term" value="C:ribonucleoprotein complex"/>
    <property type="evidence" value="ECO:0007669"/>
    <property type="project" value="TreeGrafter"/>
</dbReference>
<sequence length="731" mass="81609">MHRSFADAIKGVDCDPKKAERRQEHFAWNVSAQPRVFPIPDAANNPGDCATAAPTHPLSLNFPALHSKKIQHQEMGLKHSKRQKPQLNTKRTEEHPPRSHKLAPSKKILTKKKPKLTANNESTKDFSTPTPADFQSSEKGRKNYLQNTSPSKTSFKYVNRTDASMLERNNFEAAATNRDGTNARSIVQRNSKTNSELRNNSDSAHDLLKLMRDGKMVVKNKGRQRIRPQKKKFSALKKKVLEERLRRWRDLHPEDSLHSVERKASSLVCIIGLTSEDELEDDDEYNEIRLDLLEMAEKIGQVENCFVFRPPDCRHMGDTFPSFVKFKLPQHANAAVDCWHGITMGGKTLNVFEIDEALDEKPDFDWQGSCLASLKAISNQPDCAPSLSRTEMHIENVITVEDLKDEEDIRLKKDPTLGLVLVYEVSFVEAQKIAEKLSKHILGGQPLHATVVSKIPIQSPQSSSTVIVTNVLTEDDLSDTDCLQESLDDLRELVGKHGVVNAMSANISADPPFISIQLSCFEEANATAHALNGVLLSGSIVSATTACKMQAIPKPIGTTAMPEAVRMFSGDKLIPDRFIECKRVPKVSGITAPRPYATLISDESVKPLLTEMFGELMRLQKRAVDENNTKVKRRLVMGLREVARGIRSHKVKLVAMANNLDDYGAIDEKLQEILDLADENEVPIFYEFTKRALGKVMGKTVKIAVVGVQNAEGAHQQFKKLLAISTKAITR</sequence>
<evidence type="ECO:0000256" key="1">
    <source>
        <dbReference type="SAM" id="MobiDB-lite"/>
    </source>
</evidence>
<dbReference type="SUPFAM" id="SSF54928">
    <property type="entry name" value="RNA-binding domain, RBD"/>
    <property type="match status" value="1"/>
</dbReference>
<dbReference type="Gene3D" id="3.30.1330.30">
    <property type="match status" value="1"/>
</dbReference>
<dbReference type="InterPro" id="IPR004038">
    <property type="entry name" value="Ribosomal_eL8/eL30/eS12/Gad45"/>
</dbReference>
<dbReference type="GeneID" id="7196496"/>
<feature type="domain" description="Ribosomal protein eL8/eL30/eS12/Gadd45" evidence="2">
    <location>
        <begin position="629"/>
        <end position="714"/>
    </location>
</feature>
<dbReference type="RefSeq" id="XP_002176757.1">
    <property type="nucleotide sequence ID" value="XM_002176721.1"/>
</dbReference>
<dbReference type="GO" id="GO:0043021">
    <property type="term" value="F:ribonucleoprotein complex binding"/>
    <property type="evidence" value="ECO:0007669"/>
    <property type="project" value="TreeGrafter"/>
</dbReference>
<dbReference type="AlphaFoldDB" id="B7FPR4"/>
<dbReference type="Proteomes" id="UP000000759">
    <property type="component" value="Chromosome 1"/>
</dbReference>
<dbReference type="InterPro" id="IPR035979">
    <property type="entry name" value="RBD_domain_sf"/>
</dbReference>
<feature type="region of interest" description="Disordered" evidence="1">
    <location>
        <begin position="71"/>
        <end position="152"/>
    </location>
</feature>
<evidence type="ECO:0000259" key="2">
    <source>
        <dbReference type="Pfam" id="PF01248"/>
    </source>
</evidence>
<dbReference type="InParanoid" id="B7FPR4"/>
<dbReference type="InterPro" id="IPR029064">
    <property type="entry name" value="Ribosomal_eL30-like_sf"/>
</dbReference>
<dbReference type="eggNOG" id="ENOG502QUP4">
    <property type="taxonomic scope" value="Eukaryota"/>
</dbReference>
<evidence type="ECO:0000313" key="3">
    <source>
        <dbReference type="EMBL" id="EEC51220.1"/>
    </source>
</evidence>
<accession>B7FPR4</accession>
<dbReference type="InterPro" id="IPR012677">
    <property type="entry name" value="Nucleotide-bd_a/b_plait_sf"/>
</dbReference>
<dbReference type="PANTHER" id="PTHR13284">
    <property type="entry name" value="GH01354P"/>
    <property type="match status" value="1"/>
</dbReference>
<dbReference type="GO" id="GO:0035368">
    <property type="term" value="F:selenocysteine insertion sequence binding"/>
    <property type="evidence" value="ECO:0007669"/>
    <property type="project" value="InterPro"/>
</dbReference>
<dbReference type="EMBL" id="CM000605">
    <property type="protein sequence ID" value="EEC51220.1"/>
    <property type="molecule type" value="Genomic_DNA"/>
</dbReference>
<protein>
    <recommendedName>
        <fullName evidence="2">Ribosomal protein eL8/eL30/eS12/Gadd45 domain-containing protein</fullName>
    </recommendedName>
</protein>
<dbReference type="PaxDb" id="2850-Phatr42840"/>
<dbReference type="STRING" id="556484.B7FPR4"/>
<keyword evidence="4" id="KW-1185">Reference proteome</keyword>
<dbReference type="GO" id="GO:0005739">
    <property type="term" value="C:mitochondrion"/>
    <property type="evidence" value="ECO:0007669"/>
    <property type="project" value="TreeGrafter"/>
</dbReference>
<reference evidence="4" key="2">
    <citation type="submission" date="2008-08" db="EMBL/GenBank/DDBJ databases">
        <authorList>
            <consortium name="Diatom Consortium"/>
            <person name="Grigoriev I."/>
            <person name="Grimwood J."/>
            <person name="Kuo A."/>
            <person name="Otillar R.P."/>
            <person name="Salamov A."/>
            <person name="Detter J.C."/>
            <person name="Lindquist E."/>
            <person name="Shapiro H."/>
            <person name="Lucas S."/>
            <person name="Glavina del Rio T."/>
            <person name="Pitluck S."/>
            <person name="Rokhsar D."/>
            <person name="Bowler C."/>
        </authorList>
    </citation>
    <scope>GENOME REANNOTATION</scope>
    <source>
        <strain evidence="4">CCAP 1055/1</strain>
    </source>
</reference>
<organism evidence="3 4">
    <name type="scientific">Phaeodactylum tricornutum (strain CCAP 1055/1)</name>
    <dbReference type="NCBI Taxonomy" id="556484"/>
    <lineage>
        <taxon>Eukaryota</taxon>
        <taxon>Sar</taxon>
        <taxon>Stramenopiles</taxon>
        <taxon>Ochrophyta</taxon>
        <taxon>Bacillariophyta</taxon>
        <taxon>Bacillariophyceae</taxon>
        <taxon>Bacillariophycidae</taxon>
        <taxon>Naviculales</taxon>
        <taxon>Phaeodactylaceae</taxon>
        <taxon>Phaeodactylum</taxon>
    </lineage>
</organism>
<dbReference type="InterPro" id="IPR040051">
    <property type="entry name" value="SECISBP2"/>
</dbReference>
<dbReference type="Pfam" id="PF01248">
    <property type="entry name" value="Ribosomal_L7Ae"/>
    <property type="match status" value="1"/>
</dbReference>
<dbReference type="SUPFAM" id="SSF55315">
    <property type="entry name" value="L30e-like"/>
    <property type="match status" value="1"/>
</dbReference>
<dbReference type="KEGG" id="pti:PHATRDRAFT_42840"/>
<gene>
    <name evidence="3" type="ORF">PHATRDRAFT_42840</name>
</gene>
<name>B7FPR4_PHATC</name>
<feature type="compositionally biased region" description="Basic residues" evidence="1">
    <location>
        <begin position="98"/>
        <end position="115"/>
    </location>
</feature>
<dbReference type="Gene3D" id="3.30.70.330">
    <property type="match status" value="2"/>
</dbReference>
<proteinExistence type="predicted"/>
<feature type="compositionally biased region" description="Polar residues" evidence="1">
    <location>
        <begin position="119"/>
        <end position="135"/>
    </location>
</feature>
<dbReference type="OrthoDB" id="263617at2759"/>
<reference evidence="3 4" key="1">
    <citation type="journal article" date="2008" name="Nature">
        <title>The Phaeodactylum genome reveals the evolutionary history of diatom genomes.</title>
        <authorList>
            <person name="Bowler C."/>
            <person name="Allen A.E."/>
            <person name="Badger J.H."/>
            <person name="Grimwood J."/>
            <person name="Jabbari K."/>
            <person name="Kuo A."/>
            <person name="Maheswari U."/>
            <person name="Martens C."/>
            <person name="Maumus F."/>
            <person name="Otillar R.P."/>
            <person name="Rayko E."/>
            <person name="Salamov A."/>
            <person name="Vandepoele K."/>
            <person name="Beszteri B."/>
            <person name="Gruber A."/>
            <person name="Heijde M."/>
            <person name="Katinka M."/>
            <person name="Mock T."/>
            <person name="Valentin K."/>
            <person name="Verret F."/>
            <person name="Berges J.A."/>
            <person name="Brownlee C."/>
            <person name="Cadoret J.P."/>
            <person name="Chiovitti A."/>
            <person name="Choi C.J."/>
            <person name="Coesel S."/>
            <person name="De Martino A."/>
            <person name="Detter J.C."/>
            <person name="Durkin C."/>
            <person name="Falciatore A."/>
            <person name="Fournet J."/>
            <person name="Haruta M."/>
            <person name="Huysman M.J."/>
            <person name="Jenkins B.D."/>
            <person name="Jiroutova K."/>
            <person name="Jorgensen R.E."/>
            <person name="Joubert Y."/>
            <person name="Kaplan A."/>
            <person name="Kroger N."/>
            <person name="Kroth P.G."/>
            <person name="La Roche J."/>
            <person name="Lindquist E."/>
            <person name="Lommer M."/>
            <person name="Martin-Jezequel V."/>
            <person name="Lopez P.J."/>
            <person name="Lucas S."/>
            <person name="Mangogna M."/>
            <person name="McGinnis K."/>
            <person name="Medlin L.K."/>
            <person name="Montsant A."/>
            <person name="Oudot-Le Secq M.P."/>
            <person name="Napoli C."/>
            <person name="Obornik M."/>
            <person name="Parker M.S."/>
            <person name="Petit J.L."/>
            <person name="Porcel B.M."/>
            <person name="Poulsen N."/>
            <person name="Robison M."/>
            <person name="Rychlewski L."/>
            <person name="Rynearson T.A."/>
            <person name="Schmutz J."/>
            <person name="Shapiro H."/>
            <person name="Siaut M."/>
            <person name="Stanley M."/>
            <person name="Sussman M.R."/>
            <person name="Taylor A.R."/>
            <person name="Vardi A."/>
            <person name="von Dassow P."/>
            <person name="Vyverman W."/>
            <person name="Willis A."/>
            <person name="Wyrwicz L.S."/>
            <person name="Rokhsar D.S."/>
            <person name="Weissenbach J."/>
            <person name="Armbrust E.V."/>
            <person name="Green B.R."/>
            <person name="Van de Peer Y."/>
            <person name="Grigoriev I.V."/>
        </authorList>
    </citation>
    <scope>NUCLEOTIDE SEQUENCE [LARGE SCALE GENOMIC DNA]</scope>
    <source>
        <strain evidence="3 4">CCAP 1055/1</strain>
    </source>
</reference>